<evidence type="ECO:0000313" key="2">
    <source>
        <dbReference type="Proteomes" id="UP001066276"/>
    </source>
</evidence>
<gene>
    <name evidence="1" type="ORF">NDU88_002201</name>
</gene>
<organism evidence="1 2">
    <name type="scientific">Pleurodeles waltl</name>
    <name type="common">Iberian ribbed newt</name>
    <dbReference type="NCBI Taxonomy" id="8319"/>
    <lineage>
        <taxon>Eukaryota</taxon>
        <taxon>Metazoa</taxon>
        <taxon>Chordata</taxon>
        <taxon>Craniata</taxon>
        <taxon>Vertebrata</taxon>
        <taxon>Euteleostomi</taxon>
        <taxon>Amphibia</taxon>
        <taxon>Batrachia</taxon>
        <taxon>Caudata</taxon>
        <taxon>Salamandroidea</taxon>
        <taxon>Salamandridae</taxon>
        <taxon>Pleurodelinae</taxon>
        <taxon>Pleurodeles</taxon>
    </lineage>
</organism>
<evidence type="ECO:0000313" key="1">
    <source>
        <dbReference type="EMBL" id="KAJ1104792.1"/>
    </source>
</evidence>
<dbReference type="AlphaFoldDB" id="A0AAV7MQY2"/>
<proteinExistence type="predicted"/>
<reference evidence="1" key="1">
    <citation type="journal article" date="2022" name="bioRxiv">
        <title>Sequencing and chromosome-scale assembly of the giantPleurodeles waltlgenome.</title>
        <authorList>
            <person name="Brown T."/>
            <person name="Elewa A."/>
            <person name="Iarovenko S."/>
            <person name="Subramanian E."/>
            <person name="Araus A.J."/>
            <person name="Petzold A."/>
            <person name="Susuki M."/>
            <person name="Suzuki K.-i.T."/>
            <person name="Hayashi T."/>
            <person name="Toyoda A."/>
            <person name="Oliveira C."/>
            <person name="Osipova E."/>
            <person name="Leigh N.D."/>
            <person name="Simon A."/>
            <person name="Yun M.H."/>
        </authorList>
    </citation>
    <scope>NUCLEOTIDE SEQUENCE</scope>
    <source>
        <strain evidence="1">20211129_DDA</strain>
        <tissue evidence="1">Liver</tissue>
    </source>
</reference>
<dbReference type="EMBL" id="JANPWB010000013">
    <property type="protein sequence ID" value="KAJ1104792.1"/>
    <property type="molecule type" value="Genomic_DNA"/>
</dbReference>
<name>A0AAV7MQY2_PLEWA</name>
<comment type="caution">
    <text evidence="1">The sequence shown here is derived from an EMBL/GenBank/DDBJ whole genome shotgun (WGS) entry which is preliminary data.</text>
</comment>
<sequence length="77" mass="9295">MAEATWIKPTFVPLDFEWNFVTFSQLATRMEMCDVSEHAITARDRVIRRRRTRTRERRLGLGDRWLRRHGLNLHLCP</sequence>
<accession>A0AAV7MQY2</accession>
<dbReference type="Proteomes" id="UP001066276">
    <property type="component" value="Chromosome 9"/>
</dbReference>
<keyword evidence="2" id="KW-1185">Reference proteome</keyword>
<protein>
    <submittedName>
        <fullName evidence="1">Uncharacterized protein</fullName>
    </submittedName>
</protein>